<organism evidence="2 3">
    <name type="scientific">Fusarium heterosporum</name>
    <dbReference type="NCBI Taxonomy" id="42747"/>
    <lineage>
        <taxon>Eukaryota</taxon>
        <taxon>Fungi</taxon>
        <taxon>Dikarya</taxon>
        <taxon>Ascomycota</taxon>
        <taxon>Pezizomycotina</taxon>
        <taxon>Sordariomycetes</taxon>
        <taxon>Hypocreomycetidae</taxon>
        <taxon>Hypocreales</taxon>
        <taxon>Nectriaceae</taxon>
        <taxon>Fusarium</taxon>
        <taxon>Fusarium heterosporum species complex</taxon>
    </lineage>
</organism>
<keyword evidence="3" id="KW-1185">Reference proteome</keyword>
<name>A0A8H5TVQ9_FUSHE</name>
<feature type="compositionally biased region" description="Polar residues" evidence="1">
    <location>
        <begin position="28"/>
        <end position="37"/>
    </location>
</feature>
<evidence type="ECO:0000313" key="3">
    <source>
        <dbReference type="Proteomes" id="UP000567885"/>
    </source>
</evidence>
<dbReference type="AlphaFoldDB" id="A0A8H5TVQ9"/>
<feature type="region of interest" description="Disordered" evidence="1">
    <location>
        <begin position="1"/>
        <end position="40"/>
    </location>
</feature>
<reference evidence="2 3" key="1">
    <citation type="submission" date="2020-05" db="EMBL/GenBank/DDBJ databases">
        <title>Identification and distribution of gene clusters putatively required for synthesis of sphingolipid metabolism inhibitors in phylogenetically diverse species of the filamentous fungus Fusarium.</title>
        <authorList>
            <person name="Kim H.-S."/>
            <person name="Busman M."/>
            <person name="Brown D.W."/>
            <person name="Divon H."/>
            <person name="Uhlig S."/>
            <person name="Proctor R.H."/>
        </authorList>
    </citation>
    <scope>NUCLEOTIDE SEQUENCE [LARGE SCALE GENOMIC DNA]</scope>
    <source>
        <strain evidence="2 3">NRRL 20693</strain>
    </source>
</reference>
<evidence type="ECO:0000256" key="1">
    <source>
        <dbReference type="SAM" id="MobiDB-lite"/>
    </source>
</evidence>
<proteinExistence type="predicted"/>
<accession>A0A8H5TVQ9</accession>
<comment type="caution">
    <text evidence="2">The sequence shown here is derived from an EMBL/GenBank/DDBJ whole genome shotgun (WGS) entry which is preliminary data.</text>
</comment>
<dbReference type="OrthoDB" id="5012172at2759"/>
<feature type="region of interest" description="Disordered" evidence="1">
    <location>
        <begin position="153"/>
        <end position="187"/>
    </location>
</feature>
<evidence type="ECO:0000313" key="2">
    <source>
        <dbReference type="EMBL" id="KAF5675277.1"/>
    </source>
</evidence>
<gene>
    <name evidence="2" type="ORF">FHETE_2562</name>
</gene>
<dbReference type="EMBL" id="JAAGWQ010000040">
    <property type="protein sequence ID" value="KAF5675277.1"/>
    <property type="molecule type" value="Genomic_DNA"/>
</dbReference>
<sequence length="299" mass="33723">MPRRDLSGTSTDSHDPESSRTSSECSSQPLSPTSNKAMNDAFAALDDSMVDSGEFALRRSSEEILEAPRISTFSRDSLSVHTFASSRWGSSDAMSKVYTYSPLFEPESEEIQGSFALENDASTSKSDHENLQQQVKDWLRLLPSPTRVESRCVEPLQHNTERPDPTGAAARTGSNNGGQRNSTTTRRPEMRRFLHHMDLFNDCDCDNHVARSLTKGCSDNGKDGLFIDECEPHTHKDLREILDDYHTALLQIQFHSRPTDFCTLRYRPSLRRQYPRGLEEEAHQSIELIILRGMASNII</sequence>
<feature type="compositionally biased region" description="Polar residues" evidence="1">
    <location>
        <begin position="172"/>
        <end position="185"/>
    </location>
</feature>
<feature type="compositionally biased region" description="Basic and acidic residues" evidence="1">
    <location>
        <begin position="1"/>
        <end position="18"/>
    </location>
</feature>
<dbReference type="Proteomes" id="UP000567885">
    <property type="component" value="Unassembled WGS sequence"/>
</dbReference>
<protein>
    <submittedName>
        <fullName evidence="2">Uncharacterized protein</fullName>
    </submittedName>
</protein>